<proteinExistence type="predicted"/>
<reference evidence="3" key="1">
    <citation type="submission" date="2017-09" db="EMBL/GenBank/DDBJ databases">
        <title>Depth-based differentiation of microbial function through sediment-hosted aquifers and enrichment of novel symbionts in the deep terrestrial subsurface.</title>
        <authorList>
            <person name="Probst A.J."/>
            <person name="Ladd B."/>
            <person name="Jarett J.K."/>
            <person name="Geller-Mcgrath D.E."/>
            <person name="Sieber C.M.K."/>
            <person name="Emerson J.B."/>
            <person name="Anantharaman K."/>
            <person name="Thomas B.C."/>
            <person name="Malmstrom R."/>
            <person name="Stieglmeier M."/>
            <person name="Klingl A."/>
            <person name="Woyke T."/>
            <person name="Ryan C.M."/>
            <person name="Banfield J.F."/>
        </authorList>
    </citation>
    <scope>NUCLEOTIDE SEQUENCE [LARGE SCALE GENOMIC DNA]</scope>
</reference>
<evidence type="ECO:0000313" key="2">
    <source>
        <dbReference type="EMBL" id="PJC24095.1"/>
    </source>
</evidence>
<dbReference type="SUPFAM" id="SSF51261">
    <property type="entry name" value="Duplicated hybrid motif"/>
    <property type="match status" value="1"/>
</dbReference>
<dbReference type="Proteomes" id="UP000230251">
    <property type="component" value="Unassembled WGS sequence"/>
</dbReference>
<dbReference type="Pfam" id="PF01551">
    <property type="entry name" value="Peptidase_M23"/>
    <property type="match status" value="1"/>
</dbReference>
<evidence type="ECO:0000313" key="3">
    <source>
        <dbReference type="Proteomes" id="UP000230251"/>
    </source>
</evidence>
<comment type="caution">
    <text evidence="2">The sequence shown here is derived from an EMBL/GenBank/DDBJ whole genome shotgun (WGS) entry which is preliminary data.</text>
</comment>
<organism evidence="2 3">
    <name type="scientific">Candidatus Uhrbacteria bacterium CG_4_9_14_0_2_um_filter_41_50</name>
    <dbReference type="NCBI Taxonomy" id="1975031"/>
    <lineage>
        <taxon>Bacteria</taxon>
        <taxon>Candidatus Uhriibacteriota</taxon>
    </lineage>
</organism>
<dbReference type="GO" id="GO:0004222">
    <property type="term" value="F:metalloendopeptidase activity"/>
    <property type="evidence" value="ECO:0007669"/>
    <property type="project" value="TreeGrafter"/>
</dbReference>
<dbReference type="InterPro" id="IPR016047">
    <property type="entry name" value="M23ase_b-sheet_dom"/>
</dbReference>
<sequence>MNGIVQYTILRRSYQAMDMDEFRRLSALPMWYQVVESVLTYQYPLPRVQQLGKRWRTFWKKAAENHIVDEERAPYTLIDGIPKNELYELDGFWCAKSPESHIGPFVNAIDFLIPDGTPVFAAQDGIIVEAVDQNTQWGDDETFRDDLNFMSIAHDIGTTPQGKAMVETTQYCHLEAGSIRVQGLRVGMRVNQGQQIATVGKSGWTDRDHLHFIVFETDFHSLNPFGFQSLVPRFRR</sequence>
<dbReference type="InterPro" id="IPR050570">
    <property type="entry name" value="Cell_wall_metabolism_enzyme"/>
</dbReference>
<dbReference type="EMBL" id="PFSI01000070">
    <property type="protein sequence ID" value="PJC24095.1"/>
    <property type="molecule type" value="Genomic_DNA"/>
</dbReference>
<dbReference type="AlphaFoldDB" id="A0A2M8EMY8"/>
<dbReference type="InterPro" id="IPR011055">
    <property type="entry name" value="Dup_hybrid_motif"/>
</dbReference>
<protein>
    <recommendedName>
        <fullName evidence="1">M23ase beta-sheet core domain-containing protein</fullName>
    </recommendedName>
</protein>
<feature type="domain" description="M23ase beta-sheet core" evidence="1">
    <location>
        <begin position="107"/>
        <end position="216"/>
    </location>
</feature>
<accession>A0A2M8EMY8</accession>
<gene>
    <name evidence="2" type="ORF">CO057_04710</name>
</gene>
<evidence type="ECO:0000259" key="1">
    <source>
        <dbReference type="Pfam" id="PF01551"/>
    </source>
</evidence>
<dbReference type="CDD" id="cd12797">
    <property type="entry name" value="M23_peptidase"/>
    <property type="match status" value="1"/>
</dbReference>
<dbReference type="PANTHER" id="PTHR21666">
    <property type="entry name" value="PEPTIDASE-RELATED"/>
    <property type="match status" value="1"/>
</dbReference>
<dbReference type="Gene3D" id="2.70.70.10">
    <property type="entry name" value="Glucose Permease (Domain IIA)"/>
    <property type="match status" value="1"/>
</dbReference>
<name>A0A2M8EMY8_9BACT</name>
<dbReference type="PANTHER" id="PTHR21666:SF270">
    <property type="entry name" value="MUREIN HYDROLASE ACTIVATOR ENVC"/>
    <property type="match status" value="1"/>
</dbReference>